<dbReference type="RefSeq" id="WP_083148947.1">
    <property type="nucleotide sequence ID" value="NZ_AP022560.1"/>
</dbReference>
<dbReference type="KEGG" id="mmor:MMOR_17150"/>
<name>A0AAD1H968_9MYCO</name>
<dbReference type="Gene3D" id="1.10.8.1060">
    <property type="entry name" value="Corynebacterium glutamicum thioredoxin-dependent arsenate reductase, N-terminal domain"/>
    <property type="match status" value="1"/>
</dbReference>
<evidence type="ECO:0000313" key="2">
    <source>
        <dbReference type="Proteomes" id="UP000466681"/>
    </source>
</evidence>
<dbReference type="EMBL" id="AP022560">
    <property type="protein sequence ID" value="BBX00779.1"/>
    <property type="molecule type" value="Genomic_DNA"/>
</dbReference>
<accession>A0AAD1H968</accession>
<sequence>MNDSTTGRGVGATERRLIEQLVDRLVDRFPGLDPVTVRWVVGEIHARYDGRPVREYIPLFVERHAFAELERLSATAETRAATA</sequence>
<proteinExistence type="predicted"/>
<reference evidence="1 2" key="1">
    <citation type="journal article" date="2019" name="Emerg. Microbes Infect.">
        <title>Comprehensive subspecies identification of 175 nontuberculous mycobacteria species based on 7547 genomic profiles.</title>
        <authorList>
            <person name="Matsumoto Y."/>
            <person name="Kinjo T."/>
            <person name="Motooka D."/>
            <person name="Nabeya D."/>
            <person name="Jung N."/>
            <person name="Uechi K."/>
            <person name="Horii T."/>
            <person name="Iida T."/>
            <person name="Fujita J."/>
            <person name="Nakamura S."/>
        </authorList>
    </citation>
    <scope>NUCLEOTIDE SEQUENCE [LARGE SCALE GENOMIC DNA]</scope>
    <source>
        <strain evidence="1 2">JCM 6375</strain>
    </source>
</reference>
<gene>
    <name evidence="1" type="ORF">MMOR_17150</name>
</gene>
<evidence type="ECO:0000313" key="1">
    <source>
        <dbReference type="EMBL" id="BBX00779.1"/>
    </source>
</evidence>
<dbReference type="AlphaFoldDB" id="A0AAD1H968"/>
<evidence type="ECO:0008006" key="3">
    <source>
        <dbReference type="Google" id="ProtNLM"/>
    </source>
</evidence>
<dbReference type="NCBIfam" id="NF046112">
    <property type="entry name" value="MSMEG_6209_Nter"/>
    <property type="match status" value="1"/>
</dbReference>
<organism evidence="1 2">
    <name type="scientific">Mycolicibacterium moriokaense</name>
    <dbReference type="NCBI Taxonomy" id="39691"/>
    <lineage>
        <taxon>Bacteria</taxon>
        <taxon>Bacillati</taxon>
        <taxon>Actinomycetota</taxon>
        <taxon>Actinomycetes</taxon>
        <taxon>Mycobacteriales</taxon>
        <taxon>Mycobacteriaceae</taxon>
        <taxon>Mycolicibacterium</taxon>
    </lineage>
</organism>
<protein>
    <recommendedName>
        <fullName evidence="3">DUF3562 domain-containing protein</fullName>
    </recommendedName>
</protein>
<dbReference type="Proteomes" id="UP000466681">
    <property type="component" value="Chromosome"/>
</dbReference>
<keyword evidence="2" id="KW-1185">Reference proteome</keyword>